<keyword evidence="2" id="KW-1185">Reference proteome</keyword>
<sequence>MNKVNIQQTGGFPLETDTLKALQDAYSMMQAFGEILAPLAIISGCQATGNNVSNGIVYINGEVLEFRGGAASRYVVIREETESRNFENGEQKTVFIRRWATFGESVQQQYEWSEFYRNPSMQALSTMIANRVIWADFNALKNRVDQLEVFARPFSNGNGAVLFLRPANEIPEGWEEVTDLRGRMPLGWDPNDSQFNLVGRVSGVSKTYVEKRHLPPVGIPYKDAYMLESASSNPGVNGKITLGQSYYGNNKADHDNNTLYYRNATTDPLGSGQALDVLNPHRIVIFIKPI</sequence>
<organism evidence="1 2">
    <name type="scientific">Weeksella virosa (strain ATCC 43766 / DSM 16922 / JCM 21250 / CCUG 30538 / CDC 9751 / IAM 14551 / NBRC 16016 / NCTC 11634 / CL345/78)</name>
    <dbReference type="NCBI Taxonomy" id="865938"/>
    <lineage>
        <taxon>Bacteria</taxon>
        <taxon>Pseudomonadati</taxon>
        <taxon>Bacteroidota</taxon>
        <taxon>Flavobacteriia</taxon>
        <taxon>Flavobacteriales</taxon>
        <taxon>Weeksellaceae</taxon>
        <taxon>Weeksella</taxon>
    </lineage>
</organism>
<dbReference type="KEGG" id="wvi:Weevi_0100"/>
<dbReference type="STRING" id="865938.Weevi_0100"/>
<name>F0P2T6_WEEVC</name>
<evidence type="ECO:0000313" key="1">
    <source>
        <dbReference type="EMBL" id="ADX66826.1"/>
    </source>
</evidence>
<dbReference type="Proteomes" id="UP000008641">
    <property type="component" value="Chromosome"/>
</dbReference>
<reference evidence="1 2" key="1">
    <citation type="journal article" date="2011" name="Stand. Genomic Sci.">
        <title>Complete genome sequence of Weeksella virosa type strain (9751).</title>
        <authorList>
            <person name="Lang E."/>
            <person name="Teshima H."/>
            <person name="Lucas S."/>
            <person name="Lapidus A."/>
            <person name="Hammon N."/>
            <person name="Deshpande S."/>
            <person name="Nolan M."/>
            <person name="Cheng J.F."/>
            <person name="Pitluck S."/>
            <person name="Liolios K."/>
            <person name="Pagani I."/>
            <person name="Mikhailova N."/>
            <person name="Ivanova N."/>
            <person name="Mavromatis K."/>
            <person name="Pati A."/>
            <person name="Tapia R."/>
            <person name="Han C."/>
            <person name="Goodwin L."/>
            <person name="Chen A."/>
            <person name="Palaniappan K."/>
            <person name="Land M."/>
            <person name="Hauser L."/>
            <person name="Chang Y.J."/>
            <person name="Jeffries C.D."/>
            <person name="Brambilla E.M."/>
            <person name="Kopitz M."/>
            <person name="Rohde M."/>
            <person name="Goker M."/>
            <person name="Tindall B.J."/>
            <person name="Detter J.C."/>
            <person name="Woyke T."/>
            <person name="Bristow J."/>
            <person name="Eisen J.A."/>
            <person name="Markowitz V."/>
            <person name="Hugenholtz P."/>
            <person name="Klenk H.P."/>
            <person name="Kyrpides N.C."/>
        </authorList>
    </citation>
    <scope>NUCLEOTIDE SEQUENCE [LARGE SCALE GENOMIC DNA]</scope>
    <source>
        <strain evidence="2">ATCC 43766 / DSM 16922 / JCM 21250 / NBRC 16016 / NCTC 11634 / CL345/78</strain>
    </source>
</reference>
<dbReference type="RefSeq" id="WP_013597218.1">
    <property type="nucleotide sequence ID" value="NC_015144.1"/>
</dbReference>
<proteinExistence type="predicted"/>
<dbReference type="eggNOG" id="COG4675">
    <property type="taxonomic scope" value="Bacteria"/>
</dbReference>
<evidence type="ECO:0000313" key="2">
    <source>
        <dbReference type="Proteomes" id="UP000008641"/>
    </source>
</evidence>
<dbReference type="OrthoDB" id="9113831at2"/>
<dbReference type="HOGENOM" id="CLU_1072636_0_0_10"/>
<reference evidence="2" key="2">
    <citation type="journal article" date="2011" name="Stand. Genomic Sci.">
        <title>Complete genome sequence of Weeksella virosa type strain (9751T).</title>
        <authorList>
            <person name="Lang E."/>
            <person name="Teshima H."/>
            <person name="Lucas S."/>
            <person name="Lapidus A."/>
            <person name="Hammon N."/>
            <person name="Deshpande S."/>
            <person name="Nolan M."/>
            <person name="Cheng J."/>
            <person name="Pitluck S."/>
            <person name="Liolios K."/>
            <person name="Pagani I."/>
            <person name="Mikhailova N."/>
            <person name="Ivanova N."/>
            <person name="Mavromatis K."/>
            <person name="Pati A."/>
            <person name="Tapia R."/>
            <person name="Han C."/>
            <person name="Goodwin L."/>
            <person name="Chen A."/>
            <person name="Palaniappan K."/>
            <person name="Land M."/>
            <person name="Hauser L."/>
            <person name="Chang Y."/>
            <person name="Jeffries C."/>
            <person name="Brambilla E."/>
            <person name="Kopitz M."/>
            <person name="Rohde M."/>
            <person name="Goker M."/>
            <person name="Tindall B."/>
            <person name="Detter J."/>
            <person name="Woyke T."/>
            <person name="Bristow J."/>
            <person name="Eisen J."/>
            <person name="Markowitz V."/>
            <person name="Hugenholtz P."/>
            <person name="Klenk H."/>
            <person name="Kyrpides N."/>
        </authorList>
    </citation>
    <scope>NUCLEOTIDE SEQUENCE [LARGE SCALE GENOMIC DNA]</scope>
    <source>
        <strain evidence="2">ATCC 43766 / DSM 16922 / JCM 21250 / NBRC 16016 / NCTC 11634 / CL345/78</strain>
    </source>
</reference>
<dbReference type="AlphaFoldDB" id="F0P2T6"/>
<protein>
    <submittedName>
        <fullName evidence="1">Uncharacterized protein</fullName>
    </submittedName>
</protein>
<accession>F0P2T6</accession>
<dbReference type="EMBL" id="CP002455">
    <property type="protein sequence ID" value="ADX66826.1"/>
    <property type="molecule type" value="Genomic_DNA"/>
</dbReference>
<dbReference type="CDD" id="cd22641">
    <property type="entry name" value="C24-like"/>
    <property type="match status" value="1"/>
</dbReference>
<gene>
    <name evidence="1" type="ordered locus">Weevi_0100</name>
</gene>